<accession>A0A4U8Q487</accession>
<name>A0A4U8Q487_9FIRM</name>
<sequence>MENKLKSYWERLGIRNRLLLMFSALVIISVSLCAAVLSIYWSRERISSFDTYADEITKQVSKSVDACLQNIDRLAISIAYSDNIQQVLSVNYRQHFEMYASNEKLAGWYLANAQNSYNGIQSIYVYDLQGHLFSTPMNFINSDYRIQQEEWLPEYARSDARTCIIGPYVNQQETYPREEVISIVRKVKNMMTMKDAGYVLINVKIEDILNNNLQKIWEADGGTLLIVTDTNHIVFDSGKLFGGENAMDVGWFAKLEKSDNHFDYKYQGSKNRVIFSQCENSGWFVLRIAEHQQLYSSVHKMLIFSAVIAGLIIVVIFLPMMAFANGFVWPIIRLQKSMLRLTNDNFDPFTEPEDENDIILQSDGGNEISLLTESFNHMALRLYSMIQTIYQTEDEKHKLEIAALSAQINPHFTYNTLSTIKQMALLQNAGGIADLTDAITSLLRATARYSDGGSTLQKELDLIRDYIFIMQMRYYENFKCSIAAEDGTLEQPMPCMLLQPIVENAIFHGIYGIDRQGIIDIHACIEEGKFCIAVADNGKGINPEQMKVFLEGPGRSENKYENVGVYNVHRRLQLHYGKEYGLRFGQNHPYGTTVTILIPLKEEKIHV</sequence>
<evidence type="ECO:0000256" key="3">
    <source>
        <dbReference type="ARBA" id="ARBA00022692"/>
    </source>
</evidence>
<protein>
    <submittedName>
        <fullName evidence="8">Sensor histidine kinase YpdA</fullName>
        <ecNumber evidence="8">2.7.13.3</ecNumber>
    </submittedName>
</protein>
<keyword evidence="2" id="KW-1003">Cell membrane</keyword>
<keyword evidence="8" id="KW-0808">Transferase</keyword>
<dbReference type="PANTHER" id="PTHR34220:SF7">
    <property type="entry name" value="SENSOR HISTIDINE KINASE YPDA"/>
    <property type="match status" value="1"/>
</dbReference>
<feature type="domain" description="Histidine kinase/HSP90-like ATPase" evidence="7">
    <location>
        <begin position="493"/>
        <end position="602"/>
    </location>
</feature>
<dbReference type="GO" id="GO:0000155">
    <property type="term" value="F:phosphorelay sensor kinase activity"/>
    <property type="evidence" value="ECO:0007669"/>
    <property type="project" value="InterPro"/>
</dbReference>
<dbReference type="AlphaFoldDB" id="A0A4U8Q487"/>
<evidence type="ECO:0000256" key="6">
    <source>
        <dbReference type="SAM" id="Phobius"/>
    </source>
</evidence>
<dbReference type="SUPFAM" id="SSF55874">
    <property type="entry name" value="ATPase domain of HSP90 chaperone/DNA topoisomerase II/histidine kinase"/>
    <property type="match status" value="1"/>
</dbReference>
<evidence type="ECO:0000256" key="1">
    <source>
        <dbReference type="ARBA" id="ARBA00004651"/>
    </source>
</evidence>
<dbReference type="InterPro" id="IPR003594">
    <property type="entry name" value="HATPase_dom"/>
</dbReference>
<dbReference type="InterPro" id="IPR036890">
    <property type="entry name" value="HATPase_C_sf"/>
</dbReference>
<dbReference type="Pfam" id="PF02743">
    <property type="entry name" value="dCache_1"/>
    <property type="match status" value="1"/>
</dbReference>
<keyword evidence="4 6" id="KW-1133">Transmembrane helix</keyword>
<evidence type="ECO:0000256" key="2">
    <source>
        <dbReference type="ARBA" id="ARBA00022475"/>
    </source>
</evidence>
<dbReference type="InterPro" id="IPR033479">
    <property type="entry name" value="dCache_1"/>
</dbReference>
<dbReference type="CDD" id="cd06225">
    <property type="entry name" value="HAMP"/>
    <property type="match status" value="1"/>
</dbReference>
<dbReference type="RefSeq" id="WP_138003202.1">
    <property type="nucleotide sequence ID" value="NZ_QGQD01000068.1"/>
</dbReference>
<dbReference type="PANTHER" id="PTHR34220">
    <property type="entry name" value="SENSOR HISTIDINE KINASE YPDA"/>
    <property type="match status" value="1"/>
</dbReference>
<dbReference type="InterPro" id="IPR010559">
    <property type="entry name" value="Sig_transdc_His_kin_internal"/>
</dbReference>
<evidence type="ECO:0000259" key="7">
    <source>
        <dbReference type="SMART" id="SM00387"/>
    </source>
</evidence>
<proteinExistence type="predicted"/>
<dbReference type="GO" id="GO:0005886">
    <property type="term" value="C:plasma membrane"/>
    <property type="evidence" value="ECO:0007669"/>
    <property type="project" value="UniProtKB-SubCell"/>
</dbReference>
<reference evidence="8 9" key="1">
    <citation type="journal article" date="2019" name="Anaerobe">
        <title>Detection of Robinsoniella peoriensis in multiple bone samples of a trauma patient.</title>
        <authorList>
            <person name="Schrottner P."/>
            <person name="Hartwich K."/>
            <person name="Bunk B."/>
            <person name="Schober I."/>
            <person name="Helbig S."/>
            <person name="Rudolph W.W."/>
            <person name="Gunzer F."/>
        </authorList>
    </citation>
    <scope>NUCLEOTIDE SEQUENCE [LARGE SCALE GENOMIC DNA]</scope>
    <source>
        <strain evidence="8 9">DSM 106044</strain>
    </source>
</reference>
<feature type="transmembrane region" description="Helical" evidence="6">
    <location>
        <begin position="301"/>
        <end position="332"/>
    </location>
</feature>
<keyword evidence="5 6" id="KW-0472">Membrane</keyword>
<dbReference type="Gene3D" id="3.30.565.10">
    <property type="entry name" value="Histidine kinase-like ATPase, C-terminal domain"/>
    <property type="match status" value="1"/>
</dbReference>
<dbReference type="EMBL" id="QGQD01000068">
    <property type="protein sequence ID" value="TLC99624.1"/>
    <property type="molecule type" value="Genomic_DNA"/>
</dbReference>
<evidence type="ECO:0000256" key="4">
    <source>
        <dbReference type="ARBA" id="ARBA00022989"/>
    </source>
</evidence>
<evidence type="ECO:0000256" key="5">
    <source>
        <dbReference type="ARBA" id="ARBA00023136"/>
    </source>
</evidence>
<dbReference type="EC" id="2.7.13.3" evidence="8"/>
<dbReference type="InterPro" id="IPR050640">
    <property type="entry name" value="Bact_2-comp_sensor_kinase"/>
</dbReference>
<gene>
    <name evidence="8" type="primary">ypdA_26</name>
    <name evidence="8" type="ORF">DSM106044_03575</name>
</gene>
<dbReference type="Pfam" id="PF06580">
    <property type="entry name" value="His_kinase"/>
    <property type="match status" value="1"/>
</dbReference>
<evidence type="ECO:0000313" key="9">
    <source>
        <dbReference type="Proteomes" id="UP000306509"/>
    </source>
</evidence>
<dbReference type="Gene3D" id="6.10.340.10">
    <property type="match status" value="1"/>
</dbReference>
<evidence type="ECO:0000313" key="8">
    <source>
        <dbReference type="EMBL" id="TLC99624.1"/>
    </source>
</evidence>
<dbReference type="Proteomes" id="UP000306509">
    <property type="component" value="Unassembled WGS sequence"/>
</dbReference>
<feature type="transmembrane region" description="Helical" evidence="6">
    <location>
        <begin position="20"/>
        <end position="41"/>
    </location>
</feature>
<organism evidence="8 9">
    <name type="scientific">Robinsoniella peoriensis</name>
    <dbReference type="NCBI Taxonomy" id="180332"/>
    <lineage>
        <taxon>Bacteria</taxon>
        <taxon>Bacillati</taxon>
        <taxon>Bacillota</taxon>
        <taxon>Clostridia</taxon>
        <taxon>Lachnospirales</taxon>
        <taxon>Lachnospiraceae</taxon>
        <taxon>Robinsoniella</taxon>
    </lineage>
</organism>
<comment type="subcellular location">
    <subcellularLocation>
        <location evidence="1">Cell membrane</location>
        <topology evidence="1">Multi-pass membrane protein</topology>
    </subcellularLocation>
</comment>
<dbReference type="SMART" id="SM00387">
    <property type="entry name" value="HATPase_c"/>
    <property type="match status" value="1"/>
</dbReference>
<comment type="caution">
    <text evidence="8">The sequence shown here is derived from an EMBL/GenBank/DDBJ whole genome shotgun (WGS) entry which is preliminary data.</text>
</comment>
<keyword evidence="3 6" id="KW-0812">Transmembrane</keyword>
<dbReference type="STRING" id="180332.GCA_000797495_02369"/>
<keyword evidence="8" id="KW-0418">Kinase</keyword>
<dbReference type="Pfam" id="PF02518">
    <property type="entry name" value="HATPase_c"/>
    <property type="match status" value="1"/>
</dbReference>
<keyword evidence="9" id="KW-1185">Reference proteome</keyword>